<keyword evidence="2" id="KW-1133">Transmembrane helix</keyword>
<evidence type="ECO:0000256" key="2">
    <source>
        <dbReference type="SAM" id="Phobius"/>
    </source>
</evidence>
<keyword evidence="2" id="KW-0812">Transmembrane</keyword>
<feature type="compositionally biased region" description="Low complexity" evidence="1">
    <location>
        <begin position="93"/>
        <end position="112"/>
    </location>
</feature>
<sequence>MNLGSIVDVDQYFRPILLTSLIIGMVILILLEKRKVSRHQQEEVVEKEQAQTLKSTQDLAEGTKETEEIDDGREEGNIETRIKEEVQEGIAVPSVSSTHSHPSSSSSCSSSGSEEEPTRPLKVSRRPKKKHACKGSPVICASKRKVTAVTVVMDSQEEKVQESLEDLAGEIRSHGVTCTVHPAFTHLLPSISTEPSHLLLLFGTSSEGCRDLQGSLRTALGGDAALPPPQPFLYSVTCRSAAAAGDVYEAAQELSASLASCGGAEWLPVTCISTSDEGKTEPPVMGRQQFAQTVMEKLTKPAKKCCGTSCGSKTVDIEDLASSLLLPRTAVTS</sequence>
<evidence type="ECO:0000313" key="4">
    <source>
        <dbReference type="Proteomes" id="UP001487740"/>
    </source>
</evidence>
<feature type="region of interest" description="Disordered" evidence="1">
    <location>
        <begin position="93"/>
        <end position="130"/>
    </location>
</feature>
<keyword evidence="4" id="KW-1185">Reference proteome</keyword>
<dbReference type="AlphaFoldDB" id="A0AAW0UBE7"/>
<dbReference type="EMBL" id="JARAKH010000014">
    <property type="protein sequence ID" value="KAK8397429.1"/>
    <property type="molecule type" value="Genomic_DNA"/>
</dbReference>
<evidence type="ECO:0000256" key="1">
    <source>
        <dbReference type="SAM" id="MobiDB-lite"/>
    </source>
</evidence>
<keyword evidence="2" id="KW-0472">Membrane</keyword>
<accession>A0AAW0UBE7</accession>
<protein>
    <submittedName>
        <fullName evidence="3">Uncharacterized protein</fullName>
    </submittedName>
</protein>
<gene>
    <name evidence="3" type="ORF">O3P69_004873</name>
</gene>
<feature type="region of interest" description="Disordered" evidence="1">
    <location>
        <begin position="46"/>
        <end position="78"/>
    </location>
</feature>
<dbReference type="Proteomes" id="UP001487740">
    <property type="component" value="Unassembled WGS sequence"/>
</dbReference>
<evidence type="ECO:0000313" key="3">
    <source>
        <dbReference type="EMBL" id="KAK8397429.1"/>
    </source>
</evidence>
<proteinExistence type="predicted"/>
<name>A0AAW0UBE7_SCYPA</name>
<reference evidence="3 4" key="1">
    <citation type="submission" date="2023-03" db="EMBL/GenBank/DDBJ databases">
        <title>High-quality genome of Scylla paramamosain provides insights in environmental adaptation.</title>
        <authorList>
            <person name="Zhang L."/>
        </authorList>
    </citation>
    <scope>NUCLEOTIDE SEQUENCE [LARGE SCALE GENOMIC DNA]</scope>
    <source>
        <strain evidence="3">LZ_2023a</strain>
        <tissue evidence="3">Muscle</tissue>
    </source>
</reference>
<organism evidence="3 4">
    <name type="scientific">Scylla paramamosain</name>
    <name type="common">Mud crab</name>
    <dbReference type="NCBI Taxonomy" id="85552"/>
    <lineage>
        <taxon>Eukaryota</taxon>
        <taxon>Metazoa</taxon>
        <taxon>Ecdysozoa</taxon>
        <taxon>Arthropoda</taxon>
        <taxon>Crustacea</taxon>
        <taxon>Multicrustacea</taxon>
        <taxon>Malacostraca</taxon>
        <taxon>Eumalacostraca</taxon>
        <taxon>Eucarida</taxon>
        <taxon>Decapoda</taxon>
        <taxon>Pleocyemata</taxon>
        <taxon>Brachyura</taxon>
        <taxon>Eubrachyura</taxon>
        <taxon>Portunoidea</taxon>
        <taxon>Portunidae</taxon>
        <taxon>Portuninae</taxon>
        <taxon>Scylla</taxon>
    </lineage>
</organism>
<comment type="caution">
    <text evidence="3">The sequence shown here is derived from an EMBL/GenBank/DDBJ whole genome shotgun (WGS) entry which is preliminary data.</text>
</comment>
<feature type="transmembrane region" description="Helical" evidence="2">
    <location>
        <begin position="12"/>
        <end position="31"/>
    </location>
</feature>